<feature type="transmembrane region" description="Helical" evidence="4">
    <location>
        <begin position="337"/>
        <end position="361"/>
    </location>
</feature>
<dbReference type="OrthoDB" id="9797953at2"/>
<dbReference type="PANTHER" id="PTHR23537:SF1">
    <property type="entry name" value="SUGAR TRANSPORTER"/>
    <property type="match status" value="1"/>
</dbReference>
<dbReference type="RefSeq" id="WP_055671342.1">
    <property type="nucleotide sequence ID" value="NZ_CXWD01000005.1"/>
</dbReference>
<feature type="transmembrane region" description="Helical" evidence="4">
    <location>
        <begin position="168"/>
        <end position="187"/>
    </location>
</feature>
<feature type="transmembrane region" description="Helical" evidence="4">
    <location>
        <begin position="219"/>
        <end position="241"/>
    </location>
</feature>
<gene>
    <name evidence="6" type="ORF">LAX5112_01545</name>
</gene>
<dbReference type="GO" id="GO:0005886">
    <property type="term" value="C:plasma membrane"/>
    <property type="evidence" value="ECO:0007669"/>
    <property type="project" value="TreeGrafter"/>
</dbReference>
<feature type="domain" description="Major facilitator superfamily (MFS) profile" evidence="5">
    <location>
        <begin position="7"/>
        <end position="391"/>
    </location>
</feature>
<dbReference type="InterPro" id="IPR020846">
    <property type="entry name" value="MFS_dom"/>
</dbReference>
<dbReference type="CDD" id="cd06180">
    <property type="entry name" value="MFS_YjiJ"/>
    <property type="match status" value="1"/>
</dbReference>
<dbReference type="PROSITE" id="PS50850">
    <property type="entry name" value="MFS"/>
    <property type="match status" value="1"/>
</dbReference>
<evidence type="ECO:0000256" key="4">
    <source>
        <dbReference type="SAM" id="Phobius"/>
    </source>
</evidence>
<feature type="transmembrane region" description="Helical" evidence="4">
    <location>
        <begin position="304"/>
        <end position="325"/>
    </location>
</feature>
<dbReference type="SUPFAM" id="SSF103473">
    <property type="entry name" value="MFS general substrate transporter"/>
    <property type="match status" value="1"/>
</dbReference>
<keyword evidence="2 4" id="KW-1133">Transmembrane helix</keyword>
<dbReference type="GO" id="GO:0022857">
    <property type="term" value="F:transmembrane transporter activity"/>
    <property type="evidence" value="ECO:0007669"/>
    <property type="project" value="InterPro"/>
</dbReference>
<name>A0A0M7A251_9HYPH</name>
<dbReference type="AlphaFoldDB" id="A0A0M7A251"/>
<feature type="transmembrane region" description="Helical" evidence="4">
    <location>
        <begin position="373"/>
        <end position="390"/>
    </location>
</feature>
<keyword evidence="3 4" id="KW-0472">Membrane</keyword>
<feature type="transmembrane region" description="Helical" evidence="4">
    <location>
        <begin position="281"/>
        <end position="298"/>
    </location>
</feature>
<accession>A0A0M7A251</accession>
<evidence type="ECO:0000313" key="7">
    <source>
        <dbReference type="Proteomes" id="UP000053235"/>
    </source>
</evidence>
<evidence type="ECO:0000256" key="1">
    <source>
        <dbReference type="ARBA" id="ARBA00022692"/>
    </source>
</evidence>
<dbReference type="EMBL" id="CXWD01000005">
    <property type="protein sequence ID" value="CTQ67854.1"/>
    <property type="molecule type" value="Genomic_DNA"/>
</dbReference>
<dbReference type="InterPro" id="IPR010645">
    <property type="entry name" value="MFS_4"/>
</dbReference>
<evidence type="ECO:0000313" key="6">
    <source>
        <dbReference type="EMBL" id="CTQ67854.1"/>
    </source>
</evidence>
<dbReference type="PANTHER" id="PTHR23537">
    <property type="match status" value="1"/>
</dbReference>
<feature type="transmembrane region" description="Helical" evidence="4">
    <location>
        <begin position="77"/>
        <end position="95"/>
    </location>
</feature>
<reference evidence="7" key="1">
    <citation type="submission" date="2015-07" db="EMBL/GenBank/DDBJ databases">
        <authorList>
            <person name="Rodrigo-Torres Lidia"/>
            <person name="Arahal R.David."/>
        </authorList>
    </citation>
    <scope>NUCLEOTIDE SEQUENCE [LARGE SCALE GENOMIC DNA]</scope>
    <source>
        <strain evidence="7">CECT 5112</strain>
    </source>
</reference>
<feature type="transmembrane region" description="Helical" evidence="4">
    <location>
        <begin position="101"/>
        <end position="125"/>
    </location>
</feature>
<dbReference type="Proteomes" id="UP000053235">
    <property type="component" value="Unassembled WGS sequence"/>
</dbReference>
<dbReference type="InterPro" id="IPR036259">
    <property type="entry name" value="MFS_trans_sf"/>
</dbReference>
<dbReference type="Gene3D" id="1.20.1250.20">
    <property type="entry name" value="MFS general substrate transporter like domains"/>
    <property type="match status" value="1"/>
</dbReference>
<proteinExistence type="predicted"/>
<dbReference type="STRING" id="388408.LAX5112_01545"/>
<protein>
    <submittedName>
        <fullName evidence="6">MFS transporter, aromatic acid:H+ symporter (AAHS) family</fullName>
    </submittedName>
</protein>
<feature type="transmembrane region" description="Helical" evidence="4">
    <location>
        <begin position="137"/>
        <end position="156"/>
    </location>
</feature>
<evidence type="ECO:0000256" key="3">
    <source>
        <dbReference type="ARBA" id="ARBA00023136"/>
    </source>
</evidence>
<evidence type="ECO:0000259" key="5">
    <source>
        <dbReference type="PROSITE" id="PS50850"/>
    </source>
</evidence>
<keyword evidence="1 4" id="KW-0812">Transmembrane</keyword>
<keyword evidence="7" id="KW-1185">Reference proteome</keyword>
<sequence length="391" mass="39701">MKQSLWSSICLALGGLLALAAAMGIGRFVYTPILPSMTEGIPLTPSAAGLIASANFLGYLTGALIGASRFLGGTPRTWFLAGLALSALTSAAMALTSDVWFFMMIRFISGLASAFVLVFSTTLVLERLTTAGHSALSAVHFSGVGIGIALSAVLIAALNHNTADWQTLWLASGLATAILLAGATVLVPARSSASLAAPTDGGRSPEDGRRTWSPTVIRLVAAYGLFGFGYVITATFVSVMARTTPSLTEIEPFVWLIVGLSAAPSIYVWNLIAAKLGARRAFALACLVEAGGVAMTAVSTSPAIFLIGAALLGGTFMGITALGLAEGRRLTAEAGTSAVRQMLATLTASFGLGQAAGPWIAGQLHGVTGSFQAPSIAAAIALVIAAALAGL</sequence>
<feature type="transmembrane region" description="Helical" evidence="4">
    <location>
        <begin position="253"/>
        <end position="274"/>
    </location>
</feature>
<evidence type="ECO:0000256" key="2">
    <source>
        <dbReference type="ARBA" id="ARBA00022989"/>
    </source>
</evidence>
<dbReference type="Pfam" id="PF06779">
    <property type="entry name" value="MFS_4"/>
    <property type="match status" value="1"/>
</dbReference>
<feature type="transmembrane region" description="Helical" evidence="4">
    <location>
        <begin position="46"/>
        <end position="65"/>
    </location>
</feature>
<organism evidence="6 7">
    <name type="scientific">Roseibium alexandrii</name>
    <dbReference type="NCBI Taxonomy" id="388408"/>
    <lineage>
        <taxon>Bacteria</taxon>
        <taxon>Pseudomonadati</taxon>
        <taxon>Pseudomonadota</taxon>
        <taxon>Alphaproteobacteria</taxon>
        <taxon>Hyphomicrobiales</taxon>
        <taxon>Stappiaceae</taxon>
        <taxon>Roseibium</taxon>
    </lineage>
</organism>